<evidence type="ECO:0000313" key="2">
    <source>
        <dbReference type="EMBL" id="PWL39594.1"/>
    </source>
</evidence>
<feature type="domain" description="NAD(P)-binding" evidence="1">
    <location>
        <begin position="11"/>
        <end position="182"/>
    </location>
</feature>
<protein>
    <submittedName>
        <fullName evidence="2">NAD(P)-dependent oxidoreductase</fullName>
    </submittedName>
</protein>
<reference evidence="2 3" key="1">
    <citation type="submission" date="2018-05" db="EMBL/GenBank/DDBJ databases">
        <title>Complete genome sequence of Flagellimonas aquimarina ECD12 isolated from seaweed Ecklonia cava.</title>
        <authorList>
            <person name="Choi S."/>
            <person name="Seong C."/>
        </authorList>
    </citation>
    <scope>NUCLEOTIDE SEQUENCE [LARGE SCALE GENOMIC DNA]</scope>
    <source>
        <strain evidence="2 3">ECD12</strain>
    </source>
</reference>
<gene>
    <name evidence="2" type="ORF">DKG77_01810</name>
</gene>
<dbReference type="InterPro" id="IPR036291">
    <property type="entry name" value="NAD(P)-bd_dom_sf"/>
</dbReference>
<evidence type="ECO:0000259" key="1">
    <source>
        <dbReference type="Pfam" id="PF13460"/>
    </source>
</evidence>
<dbReference type="EMBL" id="QGEG01000001">
    <property type="protein sequence ID" value="PWL39594.1"/>
    <property type="molecule type" value="Genomic_DNA"/>
</dbReference>
<dbReference type="OrthoDB" id="751203at2"/>
<name>A0A316L0G2_9FLAO</name>
<comment type="caution">
    <text evidence="2">The sequence shown here is derived from an EMBL/GenBank/DDBJ whole genome shotgun (WGS) entry which is preliminary data.</text>
</comment>
<dbReference type="CDD" id="cd05266">
    <property type="entry name" value="SDR_a4"/>
    <property type="match status" value="1"/>
</dbReference>
<dbReference type="SUPFAM" id="SSF51735">
    <property type="entry name" value="NAD(P)-binding Rossmann-fold domains"/>
    <property type="match status" value="1"/>
</dbReference>
<keyword evidence="3" id="KW-1185">Reference proteome</keyword>
<dbReference type="AlphaFoldDB" id="A0A316L0G2"/>
<dbReference type="RefSeq" id="WP_109659622.1">
    <property type="nucleotide sequence ID" value="NZ_QGEG01000001.1"/>
</dbReference>
<dbReference type="InterPro" id="IPR016040">
    <property type="entry name" value="NAD(P)-bd_dom"/>
</dbReference>
<evidence type="ECO:0000313" key="3">
    <source>
        <dbReference type="Proteomes" id="UP000245762"/>
    </source>
</evidence>
<dbReference type="PANTHER" id="PTHR48079:SF6">
    <property type="entry name" value="NAD(P)-BINDING DOMAIN-CONTAINING PROTEIN-RELATED"/>
    <property type="match status" value="1"/>
</dbReference>
<dbReference type="Proteomes" id="UP000245762">
    <property type="component" value="Unassembled WGS sequence"/>
</dbReference>
<dbReference type="PANTHER" id="PTHR48079">
    <property type="entry name" value="PROTEIN YEEZ"/>
    <property type="match status" value="1"/>
</dbReference>
<dbReference type="GO" id="GO:0005737">
    <property type="term" value="C:cytoplasm"/>
    <property type="evidence" value="ECO:0007669"/>
    <property type="project" value="TreeGrafter"/>
</dbReference>
<organism evidence="2 3">
    <name type="scientific">Flagellimonas aquimarina</name>
    <dbReference type="NCBI Taxonomy" id="2201895"/>
    <lineage>
        <taxon>Bacteria</taxon>
        <taxon>Pseudomonadati</taxon>
        <taxon>Bacteroidota</taxon>
        <taxon>Flavobacteriia</taxon>
        <taxon>Flavobacteriales</taxon>
        <taxon>Flavobacteriaceae</taxon>
        <taxon>Flagellimonas</taxon>
    </lineage>
</organism>
<accession>A0A316L0G2</accession>
<dbReference type="Pfam" id="PF13460">
    <property type="entry name" value="NAD_binding_10"/>
    <property type="match status" value="1"/>
</dbReference>
<dbReference type="Gene3D" id="3.40.50.720">
    <property type="entry name" value="NAD(P)-binding Rossmann-like Domain"/>
    <property type="match status" value="1"/>
</dbReference>
<dbReference type="GO" id="GO:0004029">
    <property type="term" value="F:aldehyde dehydrogenase (NAD+) activity"/>
    <property type="evidence" value="ECO:0007669"/>
    <property type="project" value="TreeGrafter"/>
</dbReference>
<proteinExistence type="predicted"/>
<sequence length="269" mass="30089">MNDTIGVLGCGWLGLPLAKYLITHKYEVYGSTTSEEKVVFLQKEGIRAYQISLSAAGIDGDIKDFLSNIDILIINLPPKLRSGNRESFVEKIKQLYSEIKTSKVLKVIFVSSTAVYGDIDGDVTESTVPKPSTESGRQLLQCEQLFQQDRDLDTTIVRFGGLIGPNRHPVNMLSKRQNLTNGSNPINLIHLDDCIHMLSTIIANNYWNQIFNGVYPLHITKKEYYTSEALKRGVSLPDYEDSSSGKNNKVIISKNFLDKNHGFQTSLLS</sequence>
<dbReference type="InterPro" id="IPR051783">
    <property type="entry name" value="NAD(P)-dependent_oxidoreduct"/>
</dbReference>